<keyword evidence="1" id="KW-1133">Transmembrane helix</keyword>
<protein>
    <submittedName>
        <fullName evidence="3">Uncharacterized protein LOC114914420</fullName>
    </submittedName>
</protein>
<keyword evidence="2" id="KW-1185">Reference proteome</keyword>
<sequence length="157" mass="18265">MQKMLEMESQARLTKKDSELEFSTQEEEEPLIVKLVEVEVEFEVLRENRTLATKEIAVYAFYLAPLWFVTEEWAKVSCGGSFLSSFSHDIWSIYWNNDFAVLLKKFAGEEGHGVDVHKLFGYIGLFTLVALWWLGHLRWISSPTHLRAYKVLSIENT</sequence>
<gene>
    <name evidence="3" type="primary">LOC114914420</name>
</gene>
<dbReference type="GO" id="GO:0016020">
    <property type="term" value="C:membrane"/>
    <property type="evidence" value="ECO:0007669"/>
    <property type="project" value="TreeGrafter"/>
</dbReference>
<keyword evidence="1" id="KW-0812">Transmembrane</keyword>
<evidence type="ECO:0000256" key="1">
    <source>
        <dbReference type="SAM" id="Phobius"/>
    </source>
</evidence>
<dbReference type="OrthoDB" id="1436450at2759"/>
<keyword evidence="1" id="KW-0472">Membrane</keyword>
<evidence type="ECO:0000313" key="3">
    <source>
        <dbReference type="RefSeq" id="XP_029121730.1"/>
    </source>
</evidence>
<dbReference type="Proteomes" id="UP000504607">
    <property type="component" value="Chromosome 8"/>
</dbReference>
<proteinExistence type="predicted"/>
<reference evidence="3" key="1">
    <citation type="submission" date="2025-08" db="UniProtKB">
        <authorList>
            <consortium name="RefSeq"/>
        </authorList>
    </citation>
    <scope>IDENTIFICATION</scope>
</reference>
<accession>A0A8N4F782</accession>
<dbReference type="RefSeq" id="XP_029121730.1">
    <property type="nucleotide sequence ID" value="XM_029265897.1"/>
</dbReference>
<dbReference type="PANTHER" id="PTHR23051">
    <property type="entry name" value="SOLUTE CARRIER FAMILY 35, MEMBER F5"/>
    <property type="match status" value="1"/>
</dbReference>
<dbReference type="AlphaFoldDB" id="A0A8N4F782"/>
<dbReference type="PANTHER" id="PTHR23051:SF12">
    <property type="entry name" value="OS04G0645600 PROTEIN"/>
    <property type="match status" value="1"/>
</dbReference>
<name>A0A8N4F782_ELAGV</name>
<organism evidence="2 3">
    <name type="scientific">Elaeis guineensis var. tenera</name>
    <name type="common">Oil palm</name>
    <dbReference type="NCBI Taxonomy" id="51953"/>
    <lineage>
        <taxon>Eukaryota</taxon>
        <taxon>Viridiplantae</taxon>
        <taxon>Streptophyta</taxon>
        <taxon>Embryophyta</taxon>
        <taxon>Tracheophyta</taxon>
        <taxon>Spermatophyta</taxon>
        <taxon>Magnoliopsida</taxon>
        <taxon>Liliopsida</taxon>
        <taxon>Arecaceae</taxon>
        <taxon>Arecoideae</taxon>
        <taxon>Cocoseae</taxon>
        <taxon>Elaeidinae</taxon>
        <taxon>Elaeis</taxon>
    </lineage>
</organism>
<evidence type="ECO:0000313" key="2">
    <source>
        <dbReference type="Proteomes" id="UP000504607"/>
    </source>
</evidence>
<feature type="transmembrane region" description="Helical" evidence="1">
    <location>
        <begin position="119"/>
        <end position="140"/>
    </location>
</feature>